<dbReference type="AlphaFoldDB" id="C0EYP0"/>
<evidence type="ECO:0000313" key="1">
    <source>
        <dbReference type="EMBL" id="EEG35613.1"/>
    </source>
</evidence>
<name>C0EYP0_9FIRM</name>
<dbReference type="Proteomes" id="UP000003174">
    <property type="component" value="Unassembled WGS sequence"/>
</dbReference>
<comment type="caution">
    <text evidence="1">The sequence shown here is derived from an EMBL/GenBank/DDBJ whole genome shotgun (WGS) entry which is preliminary data.</text>
</comment>
<organism evidence="1 2">
    <name type="scientific">Anaerobutyricum hallii DSM 3353</name>
    <dbReference type="NCBI Taxonomy" id="411469"/>
    <lineage>
        <taxon>Bacteria</taxon>
        <taxon>Bacillati</taxon>
        <taxon>Bacillota</taxon>
        <taxon>Clostridia</taxon>
        <taxon>Lachnospirales</taxon>
        <taxon>Lachnospiraceae</taxon>
        <taxon>Anaerobutyricum</taxon>
    </lineage>
</organism>
<evidence type="ECO:0000313" key="2">
    <source>
        <dbReference type="Proteomes" id="UP000003174"/>
    </source>
</evidence>
<reference evidence="1 2" key="1">
    <citation type="submission" date="2009-01" db="EMBL/GenBank/DDBJ databases">
        <authorList>
            <person name="Fulton L."/>
            <person name="Clifton S."/>
            <person name="Fulton B."/>
            <person name="Xu J."/>
            <person name="Minx P."/>
            <person name="Pepin K.H."/>
            <person name="Johnson M."/>
            <person name="Bhonagiri V."/>
            <person name="Nash W.E."/>
            <person name="Mardis E.R."/>
            <person name="Wilson R.K."/>
        </authorList>
    </citation>
    <scope>NUCLEOTIDE SEQUENCE [LARGE SCALE GENOMIC DNA]</scope>
    <source>
        <strain evidence="1 2">DSM 3353</strain>
    </source>
</reference>
<sequence length="100" mass="11553">MIISKLIEVIFMFMLGMKEAFLSNNVELIGIIEHELRKKNIPYKVKTVNSGVLNRTTGTFVGRAGQSYNDLDIMYYIYSKPKYVSEIKFIANDCLNKTNY</sequence>
<dbReference type="EMBL" id="ACEP01000111">
    <property type="protein sequence ID" value="EEG35613.1"/>
    <property type="molecule type" value="Genomic_DNA"/>
</dbReference>
<protein>
    <submittedName>
        <fullName evidence="1">Uncharacterized protein</fullName>
    </submittedName>
</protein>
<reference evidence="1 2" key="2">
    <citation type="submission" date="2009-02" db="EMBL/GenBank/DDBJ databases">
        <title>Draft genome sequence of Eubacterium hallii (DSM 3353).</title>
        <authorList>
            <person name="Sudarsanam P."/>
            <person name="Ley R."/>
            <person name="Guruge J."/>
            <person name="Turnbaugh P.J."/>
            <person name="Mahowald M."/>
            <person name="Liep D."/>
            <person name="Gordon J."/>
        </authorList>
    </citation>
    <scope>NUCLEOTIDE SEQUENCE [LARGE SCALE GENOMIC DNA]</scope>
    <source>
        <strain evidence="1 2">DSM 3353</strain>
    </source>
</reference>
<gene>
    <name evidence="1" type="ORF">EUBHAL_02544</name>
</gene>
<proteinExistence type="predicted"/>
<accession>C0EYP0</accession>
<dbReference type="eggNOG" id="ENOG502ZHK1">
    <property type="taxonomic scope" value="Bacteria"/>
</dbReference>